<dbReference type="InterPro" id="IPR052579">
    <property type="entry name" value="Zinc_finger_SWIM"/>
</dbReference>
<keyword evidence="2" id="KW-1185">Reference proteome</keyword>
<organism evidence="1 2">
    <name type="scientific">Megalurothrips usitatus</name>
    <name type="common">bean blossom thrips</name>
    <dbReference type="NCBI Taxonomy" id="439358"/>
    <lineage>
        <taxon>Eukaryota</taxon>
        <taxon>Metazoa</taxon>
        <taxon>Ecdysozoa</taxon>
        <taxon>Arthropoda</taxon>
        <taxon>Hexapoda</taxon>
        <taxon>Insecta</taxon>
        <taxon>Pterygota</taxon>
        <taxon>Neoptera</taxon>
        <taxon>Paraneoptera</taxon>
        <taxon>Thysanoptera</taxon>
        <taxon>Terebrantia</taxon>
        <taxon>Thripoidea</taxon>
        <taxon>Thripidae</taxon>
        <taxon>Megalurothrips</taxon>
    </lineage>
</organism>
<comment type="caution">
    <text evidence="1">The sequence shown here is derived from an EMBL/GenBank/DDBJ whole genome shotgun (WGS) entry which is preliminary data.</text>
</comment>
<dbReference type="Proteomes" id="UP001075354">
    <property type="component" value="Chromosome 8"/>
</dbReference>
<dbReference type="EMBL" id="JAPTSV010000008">
    <property type="protein sequence ID" value="KAJ1525574.1"/>
    <property type="molecule type" value="Genomic_DNA"/>
</dbReference>
<dbReference type="PANTHER" id="PTHR31569">
    <property type="entry name" value="SWIM-TYPE DOMAIN-CONTAINING PROTEIN"/>
    <property type="match status" value="1"/>
</dbReference>
<reference evidence="1" key="1">
    <citation type="submission" date="2022-12" db="EMBL/GenBank/DDBJ databases">
        <title>Chromosome-level genome assembly of the bean flower thrips Megalurothrips usitatus.</title>
        <authorList>
            <person name="Ma L."/>
            <person name="Liu Q."/>
            <person name="Li H."/>
            <person name="Cai W."/>
        </authorList>
    </citation>
    <scope>NUCLEOTIDE SEQUENCE</scope>
    <source>
        <strain evidence="1">Cailab_2022a</strain>
    </source>
</reference>
<name>A0AAV7XL49_9NEOP</name>
<evidence type="ECO:0000313" key="1">
    <source>
        <dbReference type="EMBL" id="KAJ1525574.1"/>
    </source>
</evidence>
<dbReference type="AlphaFoldDB" id="A0AAV7XL49"/>
<sequence length="242" mass="28265">MEQVKLHGTFATFAHFNHFCKKWCLVHNCELVVVNCKSIAWGNKRLEQGETPFQEELKYKYLTLRCKHGPTRKTESTGIRPIQITVQKDCPVKVRVNAEQGKPQCFRITKFNVAHQNHPISKANVQFCPERRRLSEQVEMDVHITMMMEGKGKPMAVNDHIRSRTGKTVLSEDIQNMRYVLSFCTRIRLKICVYEVAHKSMFDNFRQKYNIKRKEGRTDTEDALFELEKLVREDPGSKFSIG</sequence>
<evidence type="ECO:0000313" key="2">
    <source>
        <dbReference type="Proteomes" id="UP001075354"/>
    </source>
</evidence>
<accession>A0AAV7XL49</accession>
<dbReference type="PANTHER" id="PTHR31569:SF4">
    <property type="entry name" value="SWIM-TYPE DOMAIN-CONTAINING PROTEIN"/>
    <property type="match status" value="1"/>
</dbReference>
<protein>
    <submittedName>
        <fullName evidence="1">Uncharacterized protein</fullName>
    </submittedName>
</protein>
<gene>
    <name evidence="1" type="ORF">ONE63_010378</name>
</gene>
<proteinExistence type="predicted"/>